<evidence type="ECO:0000313" key="1">
    <source>
        <dbReference type="EMBL" id="NHE57092.1"/>
    </source>
</evidence>
<comment type="caution">
    <text evidence="1">The sequence shown here is derived from an EMBL/GenBank/DDBJ whole genome shotgun (WGS) entry which is preliminary data.</text>
</comment>
<protein>
    <submittedName>
        <fullName evidence="1">6-bladed beta-propeller</fullName>
    </submittedName>
</protein>
<reference evidence="1 2" key="1">
    <citation type="submission" date="2020-03" db="EMBL/GenBank/DDBJ databases">
        <title>Cyclobacterium plantarum sp. nov., a marine bacterium isolated from a coastal-marine wetland.</title>
        <authorList>
            <person name="Sanchez-Porro C."/>
            <person name="Ventosa A."/>
            <person name="Amoozegar M."/>
        </authorList>
    </citation>
    <scope>NUCLEOTIDE SEQUENCE [LARGE SCALE GENOMIC DNA]</scope>
    <source>
        <strain evidence="1 2">GBPx2</strain>
    </source>
</reference>
<proteinExistence type="predicted"/>
<dbReference type="PROSITE" id="PS51257">
    <property type="entry name" value="PROKAR_LIPOPROTEIN"/>
    <property type="match status" value="1"/>
</dbReference>
<dbReference type="Pfam" id="PF17170">
    <property type="entry name" value="DUF5128"/>
    <property type="match status" value="1"/>
</dbReference>
<evidence type="ECO:0000313" key="2">
    <source>
        <dbReference type="Proteomes" id="UP000649799"/>
    </source>
</evidence>
<name>A0ABX0H9K7_9BACT</name>
<dbReference type="EMBL" id="JAANYN010000003">
    <property type="protein sequence ID" value="NHE57092.1"/>
    <property type="molecule type" value="Genomic_DNA"/>
</dbReference>
<accession>A0ABX0H9K7</accession>
<keyword evidence="2" id="KW-1185">Reference proteome</keyword>
<dbReference type="Proteomes" id="UP000649799">
    <property type="component" value="Unassembled WGS sequence"/>
</dbReference>
<gene>
    <name evidence="1" type="ORF">G9Q97_09730</name>
</gene>
<sequence length="403" mass="46562">MKSFLHLILIVMPLFFWTGCGEKEPLADNVLTINPPEADQSILLSALVDSVTYIPLETNENSMMVRTREIIIKNKYIYAIDRDLKAVFVFNKKGKFLSKLSKHGSGPDEYGILYQVLVDEEEEYIEVFDYRGEKSRIIQYENITFEYLNEQEISLPFANTMRKEKDNDIYYFSAQQQENTIGSKITNADILVVKGGKLQHSLFDKHIITEGSTFSPNSESFTTNKQGEIFISLLYNNTFYQLLNMEALPILTVDFGNYGIDHSIGLKSTKEQQEYLYAGDQTKGLASFPVLNIYDSNISAFTYYFKTAGRNQLHHHFHFKKTNQTFHTKDIINDLTNYPEKVYLSSYYYAVNHEVLHENYLVDIVLPWHSNEGKTIEIPGVGKIEPEDNPVIVMMKLKDKYIQ</sequence>
<organism evidence="1 2">
    <name type="scientific">Cyclobacterium plantarum</name>
    <dbReference type="NCBI Taxonomy" id="2716263"/>
    <lineage>
        <taxon>Bacteria</taxon>
        <taxon>Pseudomonadati</taxon>
        <taxon>Bacteroidota</taxon>
        <taxon>Cytophagia</taxon>
        <taxon>Cytophagales</taxon>
        <taxon>Cyclobacteriaceae</taxon>
        <taxon>Cyclobacterium</taxon>
    </lineage>
</organism>
<dbReference type="RefSeq" id="WP_166146237.1">
    <property type="nucleotide sequence ID" value="NZ_JAANYN010000003.1"/>
</dbReference>